<dbReference type="PANTHER" id="PTHR35176">
    <property type="entry name" value="HEME OXYGENASE HI_0854-RELATED"/>
    <property type="match status" value="1"/>
</dbReference>
<comment type="caution">
    <text evidence="2">The sequence shown here is derived from an EMBL/GenBank/DDBJ whole genome shotgun (WGS) entry which is preliminary data.</text>
</comment>
<dbReference type="InterPro" id="IPR012349">
    <property type="entry name" value="Split_barrel_FMN-bd"/>
</dbReference>
<accession>A0A6P2CAZ4</accession>
<dbReference type="SUPFAM" id="SSF50475">
    <property type="entry name" value="FMN-binding split barrel"/>
    <property type="match status" value="1"/>
</dbReference>
<dbReference type="PANTHER" id="PTHR35176:SF6">
    <property type="entry name" value="HEME OXYGENASE HI_0854-RELATED"/>
    <property type="match status" value="1"/>
</dbReference>
<proteinExistence type="predicted"/>
<dbReference type="RefSeq" id="WP_010836975.1">
    <property type="nucleotide sequence ID" value="NZ_QRCM01000001.1"/>
</dbReference>
<dbReference type="GO" id="GO:0005829">
    <property type="term" value="C:cytosol"/>
    <property type="evidence" value="ECO:0007669"/>
    <property type="project" value="TreeGrafter"/>
</dbReference>
<dbReference type="GO" id="GO:0070967">
    <property type="term" value="F:coenzyme F420 binding"/>
    <property type="evidence" value="ECO:0007669"/>
    <property type="project" value="TreeGrafter"/>
</dbReference>
<dbReference type="GO" id="GO:0016627">
    <property type="term" value="F:oxidoreductase activity, acting on the CH-CH group of donors"/>
    <property type="evidence" value="ECO:0007669"/>
    <property type="project" value="TreeGrafter"/>
</dbReference>
<keyword evidence="1" id="KW-0560">Oxidoreductase</keyword>
<sequence length="141" mass="15541">MALSSDERQQFLAEPRIATIAVARDSTSPPLAVPIWYQYTPGGRPWILTGAGSVKDRAIARAGSFTLAVETLEPSVRYVSVEGRAVRRAPGTTEMLREMAARYLPAEILDGYVEMSLAEHGDQVRIELEPTRWYSADLGAF</sequence>
<evidence type="ECO:0000313" key="2">
    <source>
        <dbReference type="EMBL" id="TXG89030.1"/>
    </source>
</evidence>
<evidence type="ECO:0000256" key="1">
    <source>
        <dbReference type="ARBA" id="ARBA00023002"/>
    </source>
</evidence>
<evidence type="ECO:0000313" key="3">
    <source>
        <dbReference type="Proteomes" id="UP000471120"/>
    </source>
</evidence>
<gene>
    <name evidence="2" type="ORF">DW322_00725</name>
</gene>
<name>A0A6P2CAZ4_9NOCA</name>
<reference evidence="2 3" key="1">
    <citation type="submission" date="2018-07" db="EMBL/GenBank/DDBJ databases">
        <title>Genome sequence of Rhodococcus rhodnii ATCC 35071 from Rhodnius prolixus.</title>
        <authorList>
            <person name="Patel V."/>
            <person name="Vogel K.J."/>
        </authorList>
    </citation>
    <scope>NUCLEOTIDE SEQUENCE [LARGE SCALE GENOMIC DNA]</scope>
    <source>
        <strain evidence="2 3">ATCC 35071</strain>
    </source>
</reference>
<dbReference type="AlphaFoldDB" id="A0A6P2CAZ4"/>
<organism evidence="2 3">
    <name type="scientific">Rhodococcus rhodnii</name>
    <dbReference type="NCBI Taxonomy" id="38312"/>
    <lineage>
        <taxon>Bacteria</taxon>
        <taxon>Bacillati</taxon>
        <taxon>Actinomycetota</taxon>
        <taxon>Actinomycetes</taxon>
        <taxon>Mycobacteriales</taxon>
        <taxon>Nocardiaceae</taxon>
        <taxon>Rhodococcus</taxon>
    </lineage>
</organism>
<dbReference type="InterPro" id="IPR052019">
    <property type="entry name" value="F420H2_bilvrd_red/Heme_oxyg"/>
</dbReference>
<protein>
    <submittedName>
        <fullName evidence="2">Pyridoxamine 5'-phosphate oxidase family protein</fullName>
    </submittedName>
</protein>
<dbReference type="Proteomes" id="UP000471120">
    <property type="component" value="Unassembled WGS sequence"/>
</dbReference>
<dbReference type="Gene3D" id="2.30.110.10">
    <property type="entry name" value="Electron Transport, Fmn-binding Protein, Chain A"/>
    <property type="match status" value="1"/>
</dbReference>
<dbReference type="EMBL" id="QRCM01000001">
    <property type="protein sequence ID" value="TXG89030.1"/>
    <property type="molecule type" value="Genomic_DNA"/>
</dbReference>